<comment type="caution">
    <text evidence="1">The sequence shown here is derived from an EMBL/GenBank/DDBJ whole genome shotgun (WGS) entry which is preliminary data.</text>
</comment>
<protein>
    <recommendedName>
        <fullName evidence="2">N-acetyltransferase domain-containing protein</fullName>
    </recommendedName>
</protein>
<name>X0W1D6_9ZZZZ</name>
<reference evidence="1" key="1">
    <citation type="journal article" date="2014" name="Front. Microbiol.">
        <title>High frequency of phylogenetically diverse reductive dehalogenase-homologous genes in deep subseafloor sedimentary metagenomes.</title>
        <authorList>
            <person name="Kawai M."/>
            <person name="Futagami T."/>
            <person name="Toyoda A."/>
            <person name="Takaki Y."/>
            <person name="Nishi S."/>
            <person name="Hori S."/>
            <person name="Arai W."/>
            <person name="Tsubouchi T."/>
            <person name="Morono Y."/>
            <person name="Uchiyama I."/>
            <person name="Ito T."/>
            <person name="Fujiyama A."/>
            <person name="Inagaki F."/>
            <person name="Takami H."/>
        </authorList>
    </citation>
    <scope>NUCLEOTIDE SEQUENCE</scope>
    <source>
        <strain evidence="1">Expedition CK06-06</strain>
    </source>
</reference>
<dbReference type="EMBL" id="BARS01038612">
    <property type="protein sequence ID" value="GAG24599.1"/>
    <property type="molecule type" value="Genomic_DNA"/>
</dbReference>
<gene>
    <name evidence="1" type="ORF">S01H1_59064</name>
</gene>
<dbReference type="AlphaFoldDB" id="X0W1D6"/>
<accession>X0W1D6</accession>
<organism evidence="1">
    <name type="scientific">marine sediment metagenome</name>
    <dbReference type="NCBI Taxonomy" id="412755"/>
    <lineage>
        <taxon>unclassified sequences</taxon>
        <taxon>metagenomes</taxon>
        <taxon>ecological metagenomes</taxon>
    </lineage>
</organism>
<dbReference type="SUPFAM" id="SSF55729">
    <property type="entry name" value="Acyl-CoA N-acyltransferases (Nat)"/>
    <property type="match status" value="1"/>
</dbReference>
<dbReference type="InterPro" id="IPR016181">
    <property type="entry name" value="Acyl_CoA_acyltransferase"/>
</dbReference>
<proteinExistence type="predicted"/>
<sequence>MDINVRFGTRDDIDALVEVECSDKETWYHYSSKGRGAPASYEALSSMERYMQGGPWMDPTALRNYWDHIDRLSIIPVVAEIDGKIVGHLDVLFSD</sequence>
<evidence type="ECO:0000313" key="1">
    <source>
        <dbReference type="EMBL" id="GAG24599.1"/>
    </source>
</evidence>
<evidence type="ECO:0008006" key="2">
    <source>
        <dbReference type="Google" id="ProtNLM"/>
    </source>
</evidence>
<feature type="non-terminal residue" evidence="1">
    <location>
        <position position="95"/>
    </location>
</feature>